<name>A0A9Q5ZA94_NOSLI</name>
<evidence type="ECO:0000256" key="1">
    <source>
        <dbReference type="SAM" id="Phobius"/>
    </source>
</evidence>
<proteinExistence type="predicted"/>
<gene>
    <name evidence="2" type="ORF">VF08_20755</name>
</gene>
<dbReference type="EMBL" id="LAHD01000063">
    <property type="protein sequence ID" value="PHK01944.1"/>
    <property type="molecule type" value="Genomic_DNA"/>
</dbReference>
<keyword evidence="1" id="KW-0472">Membrane</keyword>
<feature type="transmembrane region" description="Helical" evidence="1">
    <location>
        <begin position="28"/>
        <end position="53"/>
    </location>
</feature>
<accession>A0A9Q5ZA94</accession>
<dbReference type="Proteomes" id="UP000222310">
    <property type="component" value="Unassembled WGS sequence"/>
</dbReference>
<comment type="caution">
    <text evidence="2">The sequence shown here is derived from an EMBL/GenBank/DDBJ whole genome shotgun (WGS) entry which is preliminary data.</text>
</comment>
<evidence type="ECO:0000313" key="2">
    <source>
        <dbReference type="EMBL" id="PHK01944.1"/>
    </source>
</evidence>
<keyword evidence="1" id="KW-0812">Transmembrane</keyword>
<evidence type="ECO:0000313" key="3">
    <source>
        <dbReference type="Proteomes" id="UP000222310"/>
    </source>
</evidence>
<keyword evidence="1" id="KW-1133">Transmembrane helix</keyword>
<sequence length="103" mass="11764">MFFSNSKPSLKISQKNKTSSFYTTPNHIILLVGYLITLPILTLITLSFLLPLLSVFSTNLFTSAGNLHHSTSIPWIDDASECEDTGRDWRDRKCWDNEHSPMF</sequence>
<protein>
    <submittedName>
        <fullName evidence="2">Uncharacterized protein</fullName>
    </submittedName>
</protein>
<reference evidence="2 3" key="1">
    <citation type="submission" date="2015-02" db="EMBL/GenBank/DDBJ databases">
        <title>Nostoc linckia genome annotation.</title>
        <authorList>
            <person name="Zhou Z."/>
        </authorList>
    </citation>
    <scope>NUCLEOTIDE SEQUENCE [LARGE SCALE GENOMIC DNA]</scope>
    <source>
        <strain evidence="3">z8</strain>
    </source>
</reference>
<dbReference type="AlphaFoldDB" id="A0A9Q5ZA94"/>
<organism evidence="2 3">
    <name type="scientific">Nostoc linckia z8</name>
    <dbReference type="NCBI Taxonomy" id="1628746"/>
    <lineage>
        <taxon>Bacteria</taxon>
        <taxon>Bacillati</taxon>
        <taxon>Cyanobacteriota</taxon>
        <taxon>Cyanophyceae</taxon>
        <taxon>Nostocales</taxon>
        <taxon>Nostocaceae</taxon>
        <taxon>Nostoc</taxon>
    </lineage>
</organism>